<evidence type="ECO:0000256" key="2">
    <source>
        <dbReference type="SAM" id="MobiDB-lite"/>
    </source>
</evidence>
<evidence type="ECO:0000313" key="5">
    <source>
        <dbReference type="Proteomes" id="UP000524246"/>
    </source>
</evidence>
<dbReference type="PROSITE" id="PS50102">
    <property type="entry name" value="RRM"/>
    <property type="match status" value="1"/>
</dbReference>
<comment type="caution">
    <text evidence="4">The sequence shown here is derived from an EMBL/GenBank/DDBJ whole genome shotgun (WGS) entry which is preliminary data.</text>
</comment>
<gene>
    <name evidence="4" type="ORF">GYA55_00990</name>
</gene>
<accession>A0A7X9FPX2</accession>
<dbReference type="GO" id="GO:0003723">
    <property type="term" value="F:RNA binding"/>
    <property type="evidence" value="ECO:0007669"/>
    <property type="project" value="UniProtKB-KW"/>
</dbReference>
<reference evidence="4 5" key="1">
    <citation type="journal article" date="2020" name="Biotechnol. Biofuels">
        <title>New insights from the biogas microbiome by comprehensive genome-resolved metagenomics of nearly 1600 species originating from multiple anaerobic digesters.</title>
        <authorList>
            <person name="Campanaro S."/>
            <person name="Treu L."/>
            <person name="Rodriguez-R L.M."/>
            <person name="Kovalovszki A."/>
            <person name="Ziels R.M."/>
            <person name="Maus I."/>
            <person name="Zhu X."/>
            <person name="Kougias P.G."/>
            <person name="Basile A."/>
            <person name="Luo G."/>
            <person name="Schluter A."/>
            <person name="Konstantinidis K.T."/>
            <person name="Angelidaki I."/>
        </authorList>
    </citation>
    <scope>NUCLEOTIDE SEQUENCE [LARGE SCALE GENOMIC DNA]</scope>
    <source>
        <strain evidence="4">AS27yjCOA_65</strain>
    </source>
</reference>
<evidence type="ECO:0000256" key="1">
    <source>
        <dbReference type="ARBA" id="ARBA00022884"/>
    </source>
</evidence>
<dbReference type="Proteomes" id="UP000524246">
    <property type="component" value="Unassembled WGS sequence"/>
</dbReference>
<evidence type="ECO:0000313" key="4">
    <source>
        <dbReference type="EMBL" id="NMC61721.1"/>
    </source>
</evidence>
<dbReference type="InterPro" id="IPR000504">
    <property type="entry name" value="RRM_dom"/>
</dbReference>
<dbReference type="SMART" id="SM00360">
    <property type="entry name" value="RRM"/>
    <property type="match status" value="1"/>
</dbReference>
<dbReference type="PANTHER" id="PTHR48027">
    <property type="entry name" value="HETEROGENEOUS NUCLEAR RIBONUCLEOPROTEIN 87F-RELATED"/>
    <property type="match status" value="1"/>
</dbReference>
<dbReference type="InterPro" id="IPR035979">
    <property type="entry name" value="RBD_domain_sf"/>
</dbReference>
<name>A0A7X9FPX2_9DELT</name>
<dbReference type="InterPro" id="IPR012677">
    <property type="entry name" value="Nucleotide-bd_a/b_plait_sf"/>
</dbReference>
<evidence type="ECO:0000259" key="3">
    <source>
        <dbReference type="PROSITE" id="PS50102"/>
    </source>
</evidence>
<dbReference type="AlphaFoldDB" id="A0A7X9FPX2"/>
<feature type="compositionally biased region" description="Gly residues" evidence="2">
    <location>
        <begin position="82"/>
        <end position="106"/>
    </location>
</feature>
<dbReference type="Gene3D" id="3.30.70.330">
    <property type="match status" value="1"/>
</dbReference>
<protein>
    <submittedName>
        <fullName evidence="4">RNA-binding protein</fullName>
    </submittedName>
</protein>
<sequence>MKKLYVGNIAYSTTQEGLKNFFADYEPLVSVKIITDKFTGKSRGFGFVEIEDDSRASEAVSRLNGQSLDGKTLTINEARPQTGGGGGGGRGFGSGKARSHGGGGGHGYRDRDRSSGGGYGNRYYR</sequence>
<proteinExistence type="predicted"/>
<organism evidence="4 5">
    <name type="scientific">SAR324 cluster bacterium</name>
    <dbReference type="NCBI Taxonomy" id="2024889"/>
    <lineage>
        <taxon>Bacteria</taxon>
        <taxon>Deltaproteobacteria</taxon>
        <taxon>SAR324 cluster</taxon>
    </lineage>
</organism>
<dbReference type="EMBL" id="JAAZON010000032">
    <property type="protein sequence ID" value="NMC61721.1"/>
    <property type="molecule type" value="Genomic_DNA"/>
</dbReference>
<feature type="domain" description="RRM" evidence="3">
    <location>
        <begin position="2"/>
        <end position="80"/>
    </location>
</feature>
<dbReference type="SUPFAM" id="SSF54928">
    <property type="entry name" value="RNA-binding domain, RBD"/>
    <property type="match status" value="1"/>
</dbReference>
<dbReference type="InterPro" id="IPR052462">
    <property type="entry name" value="SLIRP/GR-RBP-like"/>
</dbReference>
<keyword evidence="1" id="KW-0694">RNA-binding</keyword>
<feature type="region of interest" description="Disordered" evidence="2">
    <location>
        <begin position="68"/>
        <end position="125"/>
    </location>
</feature>
<feature type="compositionally biased region" description="Gly residues" evidence="2">
    <location>
        <begin position="115"/>
        <end position="125"/>
    </location>
</feature>
<dbReference type="Pfam" id="PF00076">
    <property type="entry name" value="RRM_1"/>
    <property type="match status" value="1"/>
</dbReference>